<evidence type="ECO:0000259" key="3">
    <source>
        <dbReference type="Pfam" id="PF02036"/>
    </source>
</evidence>
<dbReference type="PANTHER" id="PTHR38693:SF1">
    <property type="entry name" value="UBIQUINONE BIOSYNTHESIS ACCESSORY FACTOR UBIJ"/>
    <property type="match status" value="1"/>
</dbReference>
<reference evidence="4 5" key="1">
    <citation type="submission" date="2018-10" db="EMBL/GenBank/DDBJ databases">
        <authorList>
            <person name="Chen W.-M."/>
        </authorList>
    </citation>
    <scope>NUCLEOTIDE SEQUENCE [LARGE SCALE GENOMIC DNA]</scope>
    <source>
        <strain evidence="4 5">THS-13</strain>
    </source>
</reference>
<feature type="domain" description="SCP2" evidence="3">
    <location>
        <begin position="18"/>
        <end position="115"/>
    </location>
</feature>
<keyword evidence="1" id="KW-0831">Ubiquinone biosynthesis</keyword>
<evidence type="ECO:0000313" key="4">
    <source>
        <dbReference type="EMBL" id="ROH86546.1"/>
    </source>
</evidence>
<sequence>MSFVATPALVCATVEVALNRTLRLEPEVLADFARLDRRVLALTVEGLDWTLYLECSPEGVRVSPESPRTADVHLKGGAISLGRLAAQAARGETTLPAGVVVDGDAELLHRFNRLLARVGFDPAEVVARYVGDGAAQRLVGGFKELFGWGRRSAATLSLDTAEYLREETRDLARKIDVEEWMEAVDTLRDDVERLEARLRRLEAPAAPEQRA</sequence>
<dbReference type="PANTHER" id="PTHR38693">
    <property type="entry name" value="UBIQUINONE BIOSYNTHESIS PROTEIN UBIJ"/>
    <property type="match status" value="1"/>
</dbReference>
<evidence type="ECO:0000256" key="1">
    <source>
        <dbReference type="HAMAP-Rule" id="MF_02215"/>
    </source>
</evidence>
<dbReference type="Proteomes" id="UP000282106">
    <property type="component" value="Unassembled WGS sequence"/>
</dbReference>
<dbReference type="AlphaFoldDB" id="A0A3N0V159"/>
<dbReference type="InterPro" id="IPR038989">
    <property type="entry name" value="UbiJ"/>
</dbReference>
<comment type="similarity">
    <text evidence="1">Belongs to the UbiJ family.</text>
</comment>
<dbReference type="GO" id="GO:0006744">
    <property type="term" value="P:ubiquinone biosynthetic process"/>
    <property type="evidence" value="ECO:0007669"/>
    <property type="project" value="UniProtKB-UniRule"/>
</dbReference>
<comment type="subcellular location">
    <subcellularLocation>
        <location evidence="1">Cytoplasm</location>
    </subcellularLocation>
</comment>
<dbReference type="InterPro" id="IPR003033">
    <property type="entry name" value="SCP2_sterol-bd_dom"/>
</dbReference>
<keyword evidence="5" id="KW-1185">Reference proteome</keyword>
<keyword evidence="1" id="KW-0963">Cytoplasm</keyword>
<evidence type="ECO:0000256" key="2">
    <source>
        <dbReference type="SAM" id="Coils"/>
    </source>
</evidence>
<gene>
    <name evidence="1" type="primary">ubiJ</name>
    <name evidence="4" type="ORF">ED208_15490</name>
</gene>
<comment type="caution">
    <text evidence="4">The sequence shown here is derived from an EMBL/GenBank/DDBJ whole genome shotgun (WGS) entry which is preliminary data.</text>
</comment>
<name>A0A3N0V159_9GAMM</name>
<dbReference type="EMBL" id="RJVO01000009">
    <property type="protein sequence ID" value="ROH86546.1"/>
    <property type="molecule type" value="Genomic_DNA"/>
</dbReference>
<dbReference type="HAMAP" id="MF_02215">
    <property type="entry name" value="UbiJ"/>
    <property type="match status" value="1"/>
</dbReference>
<organism evidence="4 5">
    <name type="scientific">Stagnimonas aquatica</name>
    <dbReference type="NCBI Taxonomy" id="2689987"/>
    <lineage>
        <taxon>Bacteria</taxon>
        <taxon>Pseudomonadati</taxon>
        <taxon>Pseudomonadota</taxon>
        <taxon>Gammaproteobacteria</taxon>
        <taxon>Nevskiales</taxon>
        <taxon>Nevskiaceae</taxon>
        <taxon>Stagnimonas</taxon>
    </lineage>
</organism>
<dbReference type="InParanoid" id="A0A3N0V159"/>
<proteinExistence type="inferred from homology"/>
<comment type="function">
    <text evidence="1">Required for ubiquinone (coenzyme Q) biosynthesis. Binds hydrophobic ubiquinone biosynthetic intermediates via its SCP2 domain and is essential for the stability of the Ubi complex. May constitute a docking platform where Ubi enzymes assemble and access their SCP2-bound polyprenyl substrates.</text>
</comment>
<keyword evidence="2" id="KW-0175">Coiled coil</keyword>
<dbReference type="GO" id="GO:0005737">
    <property type="term" value="C:cytoplasm"/>
    <property type="evidence" value="ECO:0007669"/>
    <property type="project" value="UniProtKB-SubCell"/>
</dbReference>
<comment type="pathway">
    <text evidence="1">Cofactor biosynthesis; ubiquinone biosynthesis.</text>
</comment>
<accession>A0A3N0V159</accession>
<evidence type="ECO:0000313" key="5">
    <source>
        <dbReference type="Proteomes" id="UP000282106"/>
    </source>
</evidence>
<protein>
    <recommendedName>
        <fullName evidence="1">Ubiquinone biosynthesis accessory factor UbiJ</fullName>
    </recommendedName>
</protein>
<feature type="coiled-coil region" evidence="2">
    <location>
        <begin position="177"/>
        <end position="204"/>
    </location>
</feature>
<dbReference type="UniPathway" id="UPA00232"/>
<dbReference type="Pfam" id="PF02036">
    <property type="entry name" value="SCP2"/>
    <property type="match status" value="1"/>
</dbReference>
<dbReference type="FunCoup" id="A0A3N0V159">
    <property type="interactions" value="14"/>
</dbReference>